<keyword evidence="1" id="KW-0812">Transmembrane</keyword>
<keyword evidence="1" id="KW-1133">Transmembrane helix</keyword>
<accession>A0A1A9W0G2</accession>
<evidence type="ECO:0000313" key="3">
    <source>
        <dbReference type="Proteomes" id="UP000091820"/>
    </source>
</evidence>
<dbReference type="VEuPathDB" id="VectorBase:GBRI001860"/>
<reference evidence="3" key="1">
    <citation type="submission" date="2014-03" db="EMBL/GenBank/DDBJ databases">
        <authorList>
            <person name="Aksoy S."/>
            <person name="Warren W."/>
            <person name="Wilson R.K."/>
        </authorList>
    </citation>
    <scope>NUCLEOTIDE SEQUENCE [LARGE SCALE GENOMIC DNA]</scope>
    <source>
        <strain evidence="3">IAEA</strain>
    </source>
</reference>
<keyword evidence="1" id="KW-0472">Membrane</keyword>
<evidence type="ECO:0000256" key="1">
    <source>
        <dbReference type="SAM" id="Phobius"/>
    </source>
</evidence>
<dbReference type="EnsemblMetazoa" id="GBRI001860-RA">
    <property type="protein sequence ID" value="GBRI001860-PA"/>
    <property type="gene ID" value="GBRI001860"/>
</dbReference>
<sequence length="314" mass="35716">MIMRNYVSQHRSIILSYSQEENNVNMIPEFLSRDAYLNYLLLKSLGNLTDHCKSQIKKYRIFYNEGVIIKAKKKPVRCCLKDVVIKNFPLTLPLLLLLRYYSEHKKSLETYHRFISNLKYPSPPKCTTLSTIASKSNFLIPNGTVQYTTLFPEPTTQSIYIAQASHILLNFALSRIFIEVGLYKSTSYTQITKTIFRNNYKERYLSPSSWPSFAIICIAGNLCCLSTNAGKEKITSADTMAKHNMTAACMHACILHYELYQNVNLCVPHRNLPVFAKFSVVDTVAVVVVVVVVADVTLDVAVFVANDDRDRLNA</sequence>
<reference evidence="2" key="2">
    <citation type="submission" date="2020-05" db="UniProtKB">
        <authorList>
            <consortium name="EnsemblMetazoa"/>
        </authorList>
    </citation>
    <scope>IDENTIFICATION</scope>
    <source>
        <strain evidence="2">IAEA</strain>
    </source>
</reference>
<evidence type="ECO:0000313" key="2">
    <source>
        <dbReference type="EnsemblMetazoa" id="GBRI001860-PA"/>
    </source>
</evidence>
<name>A0A1A9W0G2_9MUSC</name>
<feature type="transmembrane region" description="Helical" evidence="1">
    <location>
        <begin position="284"/>
        <end position="305"/>
    </location>
</feature>
<dbReference type="AlphaFoldDB" id="A0A1A9W0G2"/>
<dbReference type="Proteomes" id="UP000091820">
    <property type="component" value="Unassembled WGS sequence"/>
</dbReference>
<keyword evidence="3" id="KW-1185">Reference proteome</keyword>
<proteinExistence type="predicted"/>
<protein>
    <submittedName>
        <fullName evidence="2">Uncharacterized protein</fullName>
    </submittedName>
</protein>
<organism evidence="2 3">
    <name type="scientific">Glossina brevipalpis</name>
    <dbReference type="NCBI Taxonomy" id="37001"/>
    <lineage>
        <taxon>Eukaryota</taxon>
        <taxon>Metazoa</taxon>
        <taxon>Ecdysozoa</taxon>
        <taxon>Arthropoda</taxon>
        <taxon>Hexapoda</taxon>
        <taxon>Insecta</taxon>
        <taxon>Pterygota</taxon>
        <taxon>Neoptera</taxon>
        <taxon>Endopterygota</taxon>
        <taxon>Diptera</taxon>
        <taxon>Brachycera</taxon>
        <taxon>Muscomorpha</taxon>
        <taxon>Hippoboscoidea</taxon>
        <taxon>Glossinidae</taxon>
        <taxon>Glossina</taxon>
    </lineage>
</organism>